<dbReference type="InterPro" id="IPR001320">
    <property type="entry name" value="Iontro_rcpt_C"/>
</dbReference>
<keyword evidence="12" id="KW-1185">Reference proteome</keyword>
<gene>
    <name evidence="11" type="primary">Glrk-L60</name>
    <name evidence="11" type="ORF">Hamer_G022769</name>
</gene>
<evidence type="ECO:0000313" key="12">
    <source>
        <dbReference type="Proteomes" id="UP000747542"/>
    </source>
</evidence>
<comment type="subcellular location">
    <subcellularLocation>
        <location evidence="1">Cell membrane</location>
        <topology evidence="1">Multi-pass membrane protein</topology>
    </subcellularLocation>
</comment>
<evidence type="ECO:0000256" key="8">
    <source>
        <dbReference type="ARBA" id="ARBA00023180"/>
    </source>
</evidence>
<dbReference type="GO" id="GO:0015276">
    <property type="term" value="F:ligand-gated monoatomic ion channel activity"/>
    <property type="evidence" value="ECO:0007669"/>
    <property type="project" value="InterPro"/>
</dbReference>
<dbReference type="InterPro" id="IPR052192">
    <property type="entry name" value="Insect_Ionotropic_Sensory_Rcpt"/>
</dbReference>
<dbReference type="PANTHER" id="PTHR42643">
    <property type="entry name" value="IONOTROPIC RECEPTOR 20A-RELATED"/>
    <property type="match status" value="1"/>
</dbReference>
<feature type="transmembrane region" description="Helical" evidence="9">
    <location>
        <begin position="263"/>
        <end position="283"/>
    </location>
</feature>
<organism evidence="11 12">
    <name type="scientific">Homarus americanus</name>
    <name type="common">American lobster</name>
    <dbReference type="NCBI Taxonomy" id="6706"/>
    <lineage>
        <taxon>Eukaryota</taxon>
        <taxon>Metazoa</taxon>
        <taxon>Ecdysozoa</taxon>
        <taxon>Arthropoda</taxon>
        <taxon>Crustacea</taxon>
        <taxon>Multicrustacea</taxon>
        <taxon>Malacostraca</taxon>
        <taxon>Eumalacostraca</taxon>
        <taxon>Eucarida</taxon>
        <taxon>Decapoda</taxon>
        <taxon>Pleocyemata</taxon>
        <taxon>Astacidea</taxon>
        <taxon>Nephropoidea</taxon>
        <taxon>Nephropidae</taxon>
        <taxon>Homarus</taxon>
    </lineage>
</organism>
<name>A0A8J5NGT4_HOMAM</name>
<dbReference type="Pfam" id="PF00060">
    <property type="entry name" value="Lig_chan"/>
    <property type="match status" value="1"/>
</dbReference>
<dbReference type="Proteomes" id="UP000747542">
    <property type="component" value="Unassembled WGS sequence"/>
</dbReference>
<evidence type="ECO:0000256" key="1">
    <source>
        <dbReference type="ARBA" id="ARBA00004651"/>
    </source>
</evidence>
<proteinExistence type="inferred from homology"/>
<accession>A0A8J5NGT4</accession>
<evidence type="ECO:0000259" key="10">
    <source>
        <dbReference type="Pfam" id="PF00060"/>
    </source>
</evidence>
<comment type="caution">
    <text evidence="11">The sequence shown here is derived from an EMBL/GenBank/DDBJ whole genome shotgun (WGS) entry which is preliminary data.</text>
</comment>
<keyword evidence="5 9" id="KW-1133">Transmembrane helix</keyword>
<dbReference type="SUPFAM" id="SSF53850">
    <property type="entry name" value="Periplasmic binding protein-like II"/>
    <property type="match status" value="1"/>
</dbReference>
<dbReference type="GO" id="GO:0050906">
    <property type="term" value="P:detection of stimulus involved in sensory perception"/>
    <property type="evidence" value="ECO:0007669"/>
    <property type="project" value="UniProtKB-ARBA"/>
</dbReference>
<keyword evidence="4 9" id="KW-0812">Transmembrane</keyword>
<evidence type="ECO:0000256" key="2">
    <source>
        <dbReference type="ARBA" id="ARBA00008685"/>
    </source>
</evidence>
<sequence>MRRPSASDFVWTAYTKQFQTEVWAAVAMVIVAAGVVNILVVCCSRRWGSSLRLSDALIIFTGCLLGQGTSERQVWTSLRLVWVTCFLLHVVLLAHYTSDLITALAAGLPLPTVANLDDINQDPSLDLGYLKGSSLTEYFKESPALVYQNTYQSIVADNFETMVESLDDGMKRVISESFVFMEWDVPILYNYGHDCRLFMLPSSYFPTQASFIIRKGSPLVPVLNRLLMEMQSAGILRKWQEKWTPQVTTCQQLHTDPMELKSLFTVFLLLAGGMILSVLILIGEVL</sequence>
<dbReference type="Gene3D" id="3.40.190.10">
    <property type="entry name" value="Periplasmic binding protein-like II"/>
    <property type="match status" value="2"/>
</dbReference>
<dbReference type="AlphaFoldDB" id="A0A8J5NGT4"/>
<evidence type="ECO:0000313" key="11">
    <source>
        <dbReference type="EMBL" id="KAG7178228.1"/>
    </source>
</evidence>
<dbReference type="EMBL" id="JAHLQT010000655">
    <property type="protein sequence ID" value="KAG7178228.1"/>
    <property type="molecule type" value="Genomic_DNA"/>
</dbReference>
<reference evidence="11" key="1">
    <citation type="journal article" date="2021" name="Sci. Adv.">
        <title>The American lobster genome reveals insights on longevity, neural, and immune adaptations.</title>
        <authorList>
            <person name="Polinski J.M."/>
            <person name="Zimin A.V."/>
            <person name="Clark K.F."/>
            <person name="Kohn A.B."/>
            <person name="Sadowski N."/>
            <person name="Timp W."/>
            <person name="Ptitsyn A."/>
            <person name="Khanna P."/>
            <person name="Romanova D.Y."/>
            <person name="Williams P."/>
            <person name="Greenwood S.J."/>
            <person name="Moroz L.L."/>
            <person name="Walt D.R."/>
            <person name="Bodnar A.G."/>
        </authorList>
    </citation>
    <scope>NUCLEOTIDE SEQUENCE</scope>
    <source>
        <strain evidence="11">GMGI-L3</strain>
    </source>
</reference>
<keyword evidence="8" id="KW-0325">Glycoprotein</keyword>
<keyword evidence="3" id="KW-1003">Cell membrane</keyword>
<feature type="non-terminal residue" evidence="11">
    <location>
        <position position="286"/>
    </location>
</feature>
<evidence type="ECO:0000256" key="7">
    <source>
        <dbReference type="ARBA" id="ARBA00023170"/>
    </source>
</evidence>
<dbReference type="GO" id="GO:0005886">
    <property type="term" value="C:plasma membrane"/>
    <property type="evidence" value="ECO:0007669"/>
    <property type="project" value="UniProtKB-SubCell"/>
</dbReference>
<comment type="similarity">
    <text evidence="2">Belongs to the glutamate-gated ion channel (TC 1.A.10.1) family.</text>
</comment>
<evidence type="ECO:0000256" key="4">
    <source>
        <dbReference type="ARBA" id="ARBA00022692"/>
    </source>
</evidence>
<keyword evidence="6 9" id="KW-0472">Membrane</keyword>
<protein>
    <submittedName>
        <fullName evidence="11">Glutamate receptor-like 60</fullName>
    </submittedName>
</protein>
<evidence type="ECO:0000256" key="6">
    <source>
        <dbReference type="ARBA" id="ARBA00023136"/>
    </source>
</evidence>
<feature type="domain" description="Ionotropic glutamate receptor C-terminal" evidence="10">
    <location>
        <begin position="20"/>
        <end position="274"/>
    </location>
</feature>
<dbReference type="PANTHER" id="PTHR42643:SF30">
    <property type="entry name" value="IONOTROPIC RECEPTOR 40A-RELATED"/>
    <property type="match status" value="1"/>
</dbReference>
<evidence type="ECO:0000256" key="9">
    <source>
        <dbReference type="SAM" id="Phobius"/>
    </source>
</evidence>
<evidence type="ECO:0000256" key="3">
    <source>
        <dbReference type="ARBA" id="ARBA00022475"/>
    </source>
</evidence>
<feature type="transmembrane region" description="Helical" evidence="9">
    <location>
        <begin position="22"/>
        <end position="43"/>
    </location>
</feature>
<keyword evidence="7 11" id="KW-0675">Receptor</keyword>
<evidence type="ECO:0000256" key="5">
    <source>
        <dbReference type="ARBA" id="ARBA00022989"/>
    </source>
</evidence>